<dbReference type="InterPro" id="IPR003481">
    <property type="entry name" value="FliD_N"/>
</dbReference>
<reference evidence="8" key="2">
    <citation type="submission" date="2020-09" db="EMBL/GenBank/DDBJ databases">
        <authorList>
            <person name="Sun Q."/>
            <person name="Zhou Y."/>
        </authorList>
    </citation>
    <scope>NUCLEOTIDE SEQUENCE</scope>
    <source>
        <strain evidence="8">CGMCC 1.15178</strain>
    </source>
</reference>
<dbReference type="Proteomes" id="UP000612456">
    <property type="component" value="Unassembled WGS sequence"/>
</dbReference>
<dbReference type="GO" id="GO:0007155">
    <property type="term" value="P:cell adhesion"/>
    <property type="evidence" value="ECO:0007669"/>
    <property type="project" value="InterPro"/>
</dbReference>
<dbReference type="PANTHER" id="PTHR30288">
    <property type="entry name" value="FLAGELLAR CAP/ASSEMBLY PROTEIN FLID"/>
    <property type="match status" value="1"/>
</dbReference>
<comment type="caution">
    <text evidence="8">The sequence shown here is derived from an EMBL/GenBank/DDBJ whole genome shotgun (WGS) entry which is preliminary data.</text>
</comment>
<dbReference type="GO" id="GO:0071973">
    <property type="term" value="P:bacterial-type flagellum-dependent cell motility"/>
    <property type="evidence" value="ECO:0007669"/>
    <property type="project" value="TreeGrafter"/>
</dbReference>
<feature type="domain" description="Flagellar hook-associated protein 2 N-terminal" evidence="6">
    <location>
        <begin position="7"/>
        <end position="104"/>
    </location>
</feature>
<evidence type="ECO:0000259" key="7">
    <source>
        <dbReference type="Pfam" id="PF07195"/>
    </source>
</evidence>
<dbReference type="InterPro" id="IPR040026">
    <property type="entry name" value="FliD"/>
</dbReference>
<evidence type="ECO:0000256" key="2">
    <source>
        <dbReference type="ARBA" id="ARBA00011255"/>
    </source>
</evidence>
<evidence type="ECO:0000256" key="1">
    <source>
        <dbReference type="ARBA" id="ARBA00009764"/>
    </source>
</evidence>
<keyword evidence="9" id="KW-1185">Reference proteome</keyword>
<dbReference type="PANTHER" id="PTHR30288:SF0">
    <property type="entry name" value="FLAGELLAR HOOK-ASSOCIATED PROTEIN 2"/>
    <property type="match status" value="1"/>
</dbReference>
<evidence type="ECO:0000256" key="3">
    <source>
        <dbReference type="ARBA" id="ARBA00023054"/>
    </source>
</evidence>
<name>A0A917E205_9BACL</name>
<comment type="subunit">
    <text evidence="2 5">Homopentamer.</text>
</comment>
<keyword evidence="5" id="KW-0964">Secreted</keyword>
<comment type="similarity">
    <text evidence="1 5">Belongs to the FliD family.</text>
</comment>
<dbReference type="GO" id="GO:0009424">
    <property type="term" value="C:bacterial-type flagellum hook"/>
    <property type="evidence" value="ECO:0007669"/>
    <property type="project" value="UniProtKB-UniRule"/>
</dbReference>
<proteinExistence type="inferred from homology"/>
<dbReference type="GO" id="GO:0005576">
    <property type="term" value="C:extracellular region"/>
    <property type="evidence" value="ECO:0007669"/>
    <property type="project" value="UniProtKB-SubCell"/>
</dbReference>
<dbReference type="InterPro" id="IPR010809">
    <property type="entry name" value="FliD_C"/>
</dbReference>
<keyword evidence="8" id="KW-0966">Cell projection</keyword>
<gene>
    <name evidence="8" type="primary">fliD</name>
    <name evidence="8" type="ORF">GCM10010911_58550</name>
</gene>
<evidence type="ECO:0000313" key="9">
    <source>
        <dbReference type="Proteomes" id="UP000612456"/>
    </source>
</evidence>
<dbReference type="GO" id="GO:0009421">
    <property type="term" value="C:bacterial-type flagellum filament cap"/>
    <property type="evidence" value="ECO:0007669"/>
    <property type="project" value="InterPro"/>
</dbReference>
<dbReference type="EMBL" id="BMHP01000006">
    <property type="protein sequence ID" value="GGD92191.1"/>
    <property type="molecule type" value="Genomic_DNA"/>
</dbReference>
<evidence type="ECO:0000313" key="8">
    <source>
        <dbReference type="EMBL" id="GGD92191.1"/>
    </source>
</evidence>
<protein>
    <recommendedName>
        <fullName evidence="5">Flagellar hook-associated protein 2</fullName>
        <shortName evidence="5">HAP2</shortName>
    </recommendedName>
    <alternativeName>
        <fullName evidence="5">Flagellar cap protein</fullName>
    </alternativeName>
</protein>
<keyword evidence="8" id="KW-0969">Cilium</keyword>
<evidence type="ECO:0000259" key="6">
    <source>
        <dbReference type="Pfam" id="PF02465"/>
    </source>
</evidence>
<comment type="function">
    <text evidence="5">Required for morphogenesis and for the elongation of the flagellar filament by facilitating polymerization of the flagellin monomers at the tip of growing filament. Forms a capping structure, which prevents flagellin subunits (transported through the central channel of the flagellum) from leaking out without polymerization at the distal end.</text>
</comment>
<organism evidence="8 9">
    <name type="scientific">Paenibacillus nasutitermitis</name>
    <dbReference type="NCBI Taxonomy" id="1652958"/>
    <lineage>
        <taxon>Bacteria</taxon>
        <taxon>Bacillati</taxon>
        <taxon>Bacillota</taxon>
        <taxon>Bacilli</taxon>
        <taxon>Bacillales</taxon>
        <taxon>Paenibacillaceae</taxon>
        <taxon>Paenibacillus</taxon>
    </lineage>
</organism>
<comment type="subcellular location">
    <subcellularLocation>
        <location evidence="5">Secreted</location>
    </subcellularLocation>
    <subcellularLocation>
        <location evidence="5">Bacterial flagellum</location>
    </subcellularLocation>
</comment>
<dbReference type="Pfam" id="PF07195">
    <property type="entry name" value="FliD_C"/>
    <property type="match status" value="1"/>
</dbReference>
<evidence type="ECO:0000256" key="5">
    <source>
        <dbReference type="RuleBase" id="RU362066"/>
    </source>
</evidence>
<evidence type="ECO:0000256" key="4">
    <source>
        <dbReference type="ARBA" id="ARBA00023143"/>
    </source>
</evidence>
<dbReference type="RefSeq" id="WP_188997680.1">
    <property type="nucleotide sequence ID" value="NZ_BMHP01000006.1"/>
</dbReference>
<keyword evidence="8" id="KW-0282">Flagellum</keyword>
<feature type="domain" description="Flagellar hook-associated protein 2 C-terminal" evidence="7">
    <location>
        <begin position="223"/>
        <end position="495"/>
    </location>
</feature>
<dbReference type="AlphaFoldDB" id="A0A917E205"/>
<dbReference type="Pfam" id="PF02465">
    <property type="entry name" value="FliD_N"/>
    <property type="match status" value="1"/>
</dbReference>
<keyword evidence="3" id="KW-0175">Coiled coil</keyword>
<reference evidence="8" key="1">
    <citation type="journal article" date="2014" name="Int. J. Syst. Evol. Microbiol.">
        <title>Complete genome sequence of Corynebacterium casei LMG S-19264T (=DSM 44701T), isolated from a smear-ripened cheese.</title>
        <authorList>
            <consortium name="US DOE Joint Genome Institute (JGI-PGF)"/>
            <person name="Walter F."/>
            <person name="Albersmeier A."/>
            <person name="Kalinowski J."/>
            <person name="Ruckert C."/>
        </authorList>
    </citation>
    <scope>NUCLEOTIDE SEQUENCE</scope>
    <source>
        <strain evidence="8">CGMCC 1.15178</strain>
    </source>
</reference>
<keyword evidence="4 5" id="KW-0975">Bacterial flagellum</keyword>
<accession>A0A917E205</accession>
<sequence length="511" mass="56539">MRINGFSGMDIDSMVKSMMTAQRVPLDKLTQQKQVLQWQRDSYRELNSKVFTLSNTIFKNYGLASGMNSYKSTVTGNTDAIKVVANANANPIPMTVTVKQLATQASIETTGAGYGLKSSATLAELQTKLDSAAPIRDTYALRINNVNFSFDKTLSISEVINKINADPDAKATAKFDELTGKLTILSKEFGSEAELKITDDAANNKNSTLFDLFKGVSQSIETGKQAKVKINDQDNLKFDSNIITVNGVQITLLATTTSMTDSTNPNYLSDDKPAKISTQTDSTKALETIKSFINDYNDLLGTLNSKISEERYKDFQPLTDEQKSNMTENDIKLWEEKAKSGMLKNDQIVKSTINNMRMEIANKLGQLGAIGITTGQYYENGKLYLDETKLKTALENDPQAIMDLFQGPASASNTGIMDKLRDVMDVTMTSFADKAGTTKYDGSLNSLYKEESSMGRMLKDYNKRILATQNRLTDMEARYYRQFTAMETAMNKYNAQSSSLLSSLGMSSNQS</sequence>